<dbReference type="Gene3D" id="1.25.40.20">
    <property type="entry name" value="Ankyrin repeat-containing domain"/>
    <property type="match status" value="1"/>
</dbReference>
<dbReference type="AlphaFoldDB" id="A0A1Z5JFJ0"/>
<accession>A0A1Z5JFJ0</accession>
<reference evidence="7 8" key="1">
    <citation type="journal article" date="2015" name="Plant Cell">
        <title>Oil accumulation by the oleaginous diatom Fistulifera solaris as revealed by the genome and transcriptome.</title>
        <authorList>
            <person name="Tanaka T."/>
            <person name="Maeda Y."/>
            <person name="Veluchamy A."/>
            <person name="Tanaka M."/>
            <person name="Abida H."/>
            <person name="Marechal E."/>
            <person name="Bowler C."/>
            <person name="Muto M."/>
            <person name="Sunaga Y."/>
            <person name="Tanaka M."/>
            <person name="Yoshino T."/>
            <person name="Taniguchi T."/>
            <person name="Fukuda Y."/>
            <person name="Nemoto M."/>
            <person name="Matsumoto M."/>
            <person name="Wong P.S."/>
            <person name="Aburatani S."/>
            <person name="Fujibuchi W."/>
        </authorList>
    </citation>
    <scope>NUCLEOTIDE SEQUENCE [LARGE SCALE GENOMIC DNA]</scope>
    <source>
        <strain evidence="7 8">JPCC DA0580</strain>
    </source>
</reference>
<dbReference type="OrthoDB" id="46760at2759"/>
<evidence type="ECO:0000256" key="5">
    <source>
        <dbReference type="SAM" id="Phobius"/>
    </source>
</evidence>
<dbReference type="Gene3D" id="1.20.80.10">
    <property type="match status" value="1"/>
</dbReference>
<dbReference type="Pfam" id="PF12796">
    <property type="entry name" value="Ank_2"/>
    <property type="match status" value="1"/>
</dbReference>
<gene>
    <name evidence="7" type="ORF">FisN_15Hh266</name>
</gene>
<dbReference type="PROSITE" id="PS50088">
    <property type="entry name" value="ANK_REPEAT"/>
    <property type="match status" value="2"/>
</dbReference>
<organism evidence="7 8">
    <name type="scientific">Fistulifera solaris</name>
    <name type="common">Oleaginous diatom</name>
    <dbReference type="NCBI Taxonomy" id="1519565"/>
    <lineage>
        <taxon>Eukaryota</taxon>
        <taxon>Sar</taxon>
        <taxon>Stramenopiles</taxon>
        <taxon>Ochrophyta</taxon>
        <taxon>Bacillariophyta</taxon>
        <taxon>Bacillariophyceae</taxon>
        <taxon>Bacillariophycidae</taxon>
        <taxon>Naviculales</taxon>
        <taxon>Naviculaceae</taxon>
        <taxon>Fistulifera</taxon>
    </lineage>
</organism>
<dbReference type="SMART" id="SM00248">
    <property type="entry name" value="ANK"/>
    <property type="match status" value="3"/>
</dbReference>
<feature type="repeat" description="ANK" evidence="3">
    <location>
        <begin position="235"/>
        <end position="267"/>
    </location>
</feature>
<evidence type="ECO:0000256" key="3">
    <source>
        <dbReference type="PROSITE-ProRule" id="PRU00023"/>
    </source>
</evidence>
<keyword evidence="1" id="KW-0677">Repeat</keyword>
<evidence type="ECO:0000259" key="6">
    <source>
        <dbReference type="PROSITE" id="PS51228"/>
    </source>
</evidence>
<keyword evidence="5" id="KW-1133">Transmembrane helix</keyword>
<name>A0A1Z5JFJ0_FISSO</name>
<dbReference type="EMBL" id="BDSP01000055">
    <property type="protein sequence ID" value="GAX12787.1"/>
    <property type="molecule type" value="Genomic_DNA"/>
</dbReference>
<keyword evidence="5" id="KW-0472">Membrane</keyword>
<feature type="domain" description="ACB" evidence="6">
    <location>
        <begin position="52"/>
        <end position="137"/>
    </location>
</feature>
<keyword evidence="8" id="KW-1185">Reference proteome</keyword>
<dbReference type="InterPro" id="IPR000582">
    <property type="entry name" value="Acyl-CoA-binding_protein"/>
</dbReference>
<dbReference type="PANTHER" id="PTHR24171">
    <property type="entry name" value="ANKYRIN REPEAT DOMAIN-CONTAINING PROTEIN 39-RELATED"/>
    <property type="match status" value="1"/>
</dbReference>
<evidence type="ECO:0000256" key="2">
    <source>
        <dbReference type="ARBA" id="ARBA00023043"/>
    </source>
</evidence>
<dbReference type="InterPro" id="IPR014352">
    <property type="entry name" value="FERM/acyl-CoA-bd_prot_sf"/>
</dbReference>
<keyword evidence="5" id="KW-0812">Transmembrane</keyword>
<dbReference type="PANTHER" id="PTHR24171:SF9">
    <property type="entry name" value="ANKYRIN REPEAT DOMAIN-CONTAINING PROTEIN 39"/>
    <property type="match status" value="1"/>
</dbReference>
<dbReference type="Pfam" id="PF00887">
    <property type="entry name" value="ACBP"/>
    <property type="match status" value="1"/>
</dbReference>
<protein>
    <recommendedName>
        <fullName evidence="6">ACB domain-containing protein</fullName>
    </recommendedName>
</protein>
<feature type="region of interest" description="Disordered" evidence="4">
    <location>
        <begin position="261"/>
        <end position="281"/>
    </location>
</feature>
<sequence>MNRYYAKAKKDDPLWWAVAAVTTAIVVTTTVSWYRRRRRSSEQPVNLPPGPVWDDFRHATQRVHTLQLNNGDKLILYALYKQATVGDAPPHFQTKSWNVVVEQAKWDAWRKVASMTREQAATHYTTAVNELEQETGVKVKDYDGFGAPTVSLPAVEHGGYDAAKEVASDASQLLNATAKRDVALVKFLLQEEGVNPNATDDHQQTALHMAADKGAIECMKLLLEAGGNPNSADRDGISVLQTAVIAAKRDMVALLLQYGADPDQPDVDGDTPRSCAMQDGSDKMKALFQVKQ</sequence>
<keyword evidence="2 3" id="KW-0040">ANK repeat</keyword>
<dbReference type="PROSITE" id="PS50297">
    <property type="entry name" value="ANK_REP_REGION"/>
    <property type="match status" value="2"/>
</dbReference>
<dbReference type="SUPFAM" id="SSF48403">
    <property type="entry name" value="Ankyrin repeat"/>
    <property type="match status" value="1"/>
</dbReference>
<dbReference type="InterPro" id="IPR035984">
    <property type="entry name" value="Acyl-CoA-binding_sf"/>
</dbReference>
<dbReference type="InParanoid" id="A0A1Z5JFJ0"/>
<evidence type="ECO:0000313" key="8">
    <source>
        <dbReference type="Proteomes" id="UP000198406"/>
    </source>
</evidence>
<comment type="caution">
    <text evidence="7">The sequence shown here is derived from an EMBL/GenBank/DDBJ whole genome shotgun (WGS) entry which is preliminary data.</text>
</comment>
<evidence type="ECO:0000256" key="4">
    <source>
        <dbReference type="SAM" id="MobiDB-lite"/>
    </source>
</evidence>
<dbReference type="PROSITE" id="PS51228">
    <property type="entry name" value="ACB_2"/>
    <property type="match status" value="1"/>
</dbReference>
<feature type="repeat" description="ANK" evidence="3">
    <location>
        <begin position="202"/>
        <end position="234"/>
    </location>
</feature>
<dbReference type="InterPro" id="IPR002110">
    <property type="entry name" value="Ankyrin_rpt"/>
</dbReference>
<dbReference type="InterPro" id="IPR036770">
    <property type="entry name" value="Ankyrin_rpt-contain_sf"/>
</dbReference>
<evidence type="ECO:0000256" key="1">
    <source>
        <dbReference type="ARBA" id="ARBA00022737"/>
    </source>
</evidence>
<dbReference type="SUPFAM" id="SSF47027">
    <property type="entry name" value="Acyl-CoA binding protein"/>
    <property type="match status" value="1"/>
</dbReference>
<dbReference type="Proteomes" id="UP000198406">
    <property type="component" value="Unassembled WGS sequence"/>
</dbReference>
<feature type="transmembrane region" description="Helical" evidence="5">
    <location>
        <begin position="14"/>
        <end position="34"/>
    </location>
</feature>
<dbReference type="GO" id="GO:0000062">
    <property type="term" value="F:fatty-acyl-CoA binding"/>
    <property type="evidence" value="ECO:0007669"/>
    <property type="project" value="InterPro"/>
</dbReference>
<evidence type="ECO:0000313" key="7">
    <source>
        <dbReference type="EMBL" id="GAX12787.1"/>
    </source>
</evidence>
<proteinExistence type="predicted"/>